<dbReference type="OrthoDB" id="10355710at2759"/>
<dbReference type="EMBL" id="RSCD01000015">
    <property type="protein sequence ID" value="RSH89013.1"/>
    <property type="molecule type" value="Genomic_DNA"/>
</dbReference>
<keyword evidence="4" id="KW-1185">Reference proteome</keyword>
<dbReference type="Proteomes" id="UP000279259">
    <property type="component" value="Unassembled WGS sequence"/>
</dbReference>
<feature type="transmembrane region" description="Helical" evidence="1">
    <location>
        <begin position="112"/>
        <end position="133"/>
    </location>
</feature>
<evidence type="ECO:0000313" key="4">
    <source>
        <dbReference type="Proteomes" id="UP000279259"/>
    </source>
</evidence>
<proteinExistence type="predicted"/>
<feature type="transmembrane region" description="Helical" evidence="1">
    <location>
        <begin position="77"/>
        <end position="100"/>
    </location>
</feature>
<feature type="signal peptide" evidence="2">
    <location>
        <begin position="1"/>
        <end position="27"/>
    </location>
</feature>
<organism evidence="3 4">
    <name type="scientific">Saitozyma podzolica</name>
    <dbReference type="NCBI Taxonomy" id="1890683"/>
    <lineage>
        <taxon>Eukaryota</taxon>
        <taxon>Fungi</taxon>
        <taxon>Dikarya</taxon>
        <taxon>Basidiomycota</taxon>
        <taxon>Agaricomycotina</taxon>
        <taxon>Tremellomycetes</taxon>
        <taxon>Tremellales</taxon>
        <taxon>Trimorphomycetaceae</taxon>
        <taxon>Saitozyma</taxon>
    </lineage>
</organism>
<evidence type="ECO:0000313" key="3">
    <source>
        <dbReference type="EMBL" id="RSH89013.1"/>
    </source>
</evidence>
<keyword evidence="1" id="KW-0472">Membrane</keyword>
<name>A0A427YD73_9TREE</name>
<evidence type="ECO:0000256" key="1">
    <source>
        <dbReference type="SAM" id="Phobius"/>
    </source>
</evidence>
<feature type="chain" id="PRO_5019120523" evidence="2">
    <location>
        <begin position="28"/>
        <end position="226"/>
    </location>
</feature>
<protein>
    <submittedName>
        <fullName evidence="3">Uncharacterized protein</fullName>
    </submittedName>
</protein>
<comment type="caution">
    <text evidence="3">The sequence shown here is derived from an EMBL/GenBank/DDBJ whole genome shotgun (WGS) entry which is preliminary data.</text>
</comment>
<reference evidence="3 4" key="1">
    <citation type="submission" date="2018-11" db="EMBL/GenBank/DDBJ databases">
        <title>Genome sequence of Saitozyma podzolica DSM 27192.</title>
        <authorList>
            <person name="Aliyu H."/>
            <person name="Gorte O."/>
            <person name="Ochsenreither K."/>
        </authorList>
    </citation>
    <scope>NUCLEOTIDE SEQUENCE [LARGE SCALE GENOMIC DNA]</scope>
    <source>
        <strain evidence="3 4">DSM 27192</strain>
    </source>
</reference>
<keyword evidence="1" id="KW-1133">Transmembrane helix</keyword>
<sequence>MIVDFPSIVRVASSLVLLGDVFIPTGANPPSNSGANVFSPVLNSSGDANDLSTAGGRVAALQRSAIYLAKAMPPPSVSLPATFSVLFLVAIFATIAFRLNVKYDARYKSLSLAHDVTIAFLVNAVFAGIATAVSGQLSPSHLPAEPSQVLRVYTLFQLAHTETPMLRLGISELLTVLVLLEAIFLTRDFIAESGLALSSANGEISLNDEPAPCAFDEKIRLGAEQV</sequence>
<keyword evidence="1" id="KW-0812">Transmembrane</keyword>
<dbReference type="AlphaFoldDB" id="A0A427YD73"/>
<keyword evidence="2" id="KW-0732">Signal</keyword>
<accession>A0A427YD73</accession>
<feature type="transmembrane region" description="Helical" evidence="1">
    <location>
        <begin position="165"/>
        <end position="185"/>
    </location>
</feature>
<gene>
    <name evidence="3" type="ORF">EHS25_002675</name>
</gene>
<evidence type="ECO:0000256" key="2">
    <source>
        <dbReference type="SAM" id="SignalP"/>
    </source>
</evidence>